<dbReference type="RefSeq" id="XP_065958748.1">
    <property type="nucleotide sequence ID" value="XM_066110233.1"/>
</dbReference>
<accession>A0A834RIS4</accession>
<evidence type="ECO:0000256" key="1">
    <source>
        <dbReference type="SAM" id="MobiDB-lite"/>
    </source>
</evidence>
<dbReference type="EMBL" id="NQIK02000018">
    <property type="protein sequence ID" value="KAF7564299.1"/>
    <property type="molecule type" value="Genomic_DNA"/>
</dbReference>
<feature type="compositionally biased region" description="Polar residues" evidence="1">
    <location>
        <begin position="73"/>
        <end position="96"/>
    </location>
</feature>
<dbReference type="AlphaFoldDB" id="A0A834RIS4"/>
<evidence type="ECO:0000313" key="3">
    <source>
        <dbReference type="Proteomes" id="UP000245464"/>
    </source>
</evidence>
<sequence>MPLTPEVASNGRLQFVPKARARAQCNGTALYRRPSGCRSQGSKSTRGELANCCPSNSVYKYETSNGRPAWAVNSPNRSSKPWQQAAGNGAASNKQPTPVAATWAKMVQPRRLGAASSCVALVGAQFKGLSPERVGFIQHTLHSVPEWLSKSQPTPKLQRPPLYDCLWQAIVAAGALSPSANTSLSTRTSDQCQWPP</sequence>
<reference evidence="2 3" key="1">
    <citation type="journal article" date="2018" name="BMC Genomics">
        <title>Comparative genomics of the wheat fungal pathogen Pyrenophora tritici-repentis reveals chromosomal variations and genome plasticity.</title>
        <authorList>
            <person name="Moolhuijzen P."/>
            <person name="See P.T."/>
            <person name="Hane J.K."/>
            <person name="Shi G."/>
            <person name="Liu Z."/>
            <person name="Oliver R.P."/>
            <person name="Moffat C.S."/>
        </authorList>
    </citation>
    <scope>NUCLEOTIDE SEQUENCE [LARGE SCALE GENOMIC DNA]</scope>
    <source>
        <strain evidence="2">M4</strain>
    </source>
</reference>
<dbReference type="GeneID" id="90958271"/>
<dbReference type="KEGG" id="ptrr:90958271"/>
<organism evidence="2 3">
    <name type="scientific">Pyrenophora tritici-repentis</name>
    <dbReference type="NCBI Taxonomy" id="45151"/>
    <lineage>
        <taxon>Eukaryota</taxon>
        <taxon>Fungi</taxon>
        <taxon>Dikarya</taxon>
        <taxon>Ascomycota</taxon>
        <taxon>Pezizomycotina</taxon>
        <taxon>Dothideomycetes</taxon>
        <taxon>Pleosporomycetidae</taxon>
        <taxon>Pleosporales</taxon>
        <taxon>Pleosporineae</taxon>
        <taxon>Pleosporaceae</taxon>
        <taxon>Pyrenophora</taxon>
    </lineage>
</organism>
<feature type="region of interest" description="Disordered" evidence="1">
    <location>
        <begin position="70"/>
        <end position="97"/>
    </location>
</feature>
<dbReference type="Proteomes" id="UP000245464">
    <property type="component" value="Unassembled WGS sequence"/>
</dbReference>
<proteinExistence type="predicted"/>
<name>A0A834RIS4_9PLEO</name>
<comment type="caution">
    <text evidence="2">The sequence shown here is derived from an EMBL/GenBank/DDBJ whole genome shotgun (WGS) entry which is preliminary data.</text>
</comment>
<protein>
    <submittedName>
        <fullName evidence="2">Uncharacterized protein</fullName>
    </submittedName>
</protein>
<evidence type="ECO:0000313" key="2">
    <source>
        <dbReference type="EMBL" id="KAF7564299.1"/>
    </source>
</evidence>
<gene>
    <name evidence="2" type="ORF">PtrM4_152960</name>
</gene>